<evidence type="ECO:0000313" key="11">
    <source>
        <dbReference type="Proteomes" id="UP001163823"/>
    </source>
</evidence>
<evidence type="ECO:0000256" key="6">
    <source>
        <dbReference type="ARBA" id="ARBA00022679"/>
    </source>
</evidence>
<dbReference type="InterPro" id="IPR036249">
    <property type="entry name" value="Thioredoxin-like_sf"/>
</dbReference>
<dbReference type="AlphaFoldDB" id="A0AAD7Q138"/>
<dbReference type="FunFam" id="3.40.30.10:FF:000016">
    <property type="entry name" value="Glutathione S-transferase F2"/>
    <property type="match status" value="1"/>
</dbReference>
<evidence type="ECO:0000256" key="2">
    <source>
        <dbReference type="ARBA" id="ARBA00010128"/>
    </source>
</evidence>
<evidence type="ECO:0000259" key="8">
    <source>
        <dbReference type="PROSITE" id="PS50404"/>
    </source>
</evidence>
<accession>A0AAD7Q138</accession>
<dbReference type="InterPro" id="IPR040079">
    <property type="entry name" value="Glutathione_S-Trfase"/>
</dbReference>
<dbReference type="GO" id="GO:0006749">
    <property type="term" value="P:glutathione metabolic process"/>
    <property type="evidence" value="ECO:0007669"/>
    <property type="project" value="TreeGrafter"/>
</dbReference>
<name>A0AAD7Q138_QUISA</name>
<evidence type="ECO:0000259" key="9">
    <source>
        <dbReference type="PROSITE" id="PS50405"/>
    </source>
</evidence>
<dbReference type="SUPFAM" id="SSF52833">
    <property type="entry name" value="Thioredoxin-like"/>
    <property type="match status" value="1"/>
</dbReference>
<dbReference type="InterPro" id="IPR010987">
    <property type="entry name" value="Glutathione-S-Trfase_C-like"/>
</dbReference>
<feature type="domain" description="GST C-terminal" evidence="9">
    <location>
        <begin position="92"/>
        <end position="220"/>
    </location>
</feature>
<dbReference type="EMBL" id="JARAOO010000004">
    <property type="protein sequence ID" value="KAJ7972932.1"/>
    <property type="molecule type" value="Genomic_DNA"/>
</dbReference>
<dbReference type="Gene3D" id="1.20.1050.10">
    <property type="match status" value="1"/>
</dbReference>
<comment type="caution">
    <text evidence="10">The sequence shown here is derived from an EMBL/GenBank/DDBJ whole genome shotgun (WGS) entry which is preliminary data.</text>
</comment>
<dbReference type="SFLD" id="SFLDS00019">
    <property type="entry name" value="Glutathione_Transferase_(cytos"/>
    <property type="match status" value="1"/>
</dbReference>
<dbReference type="PROSITE" id="PS50404">
    <property type="entry name" value="GST_NTER"/>
    <property type="match status" value="1"/>
</dbReference>
<dbReference type="InterPro" id="IPR036282">
    <property type="entry name" value="Glutathione-S-Trfase_C_sf"/>
</dbReference>
<keyword evidence="6" id="KW-0808">Transferase</keyword>
<evidence type="ECO:0000256" key="7">
    <source>
        <dbReference type="ARBA" id="ARBA00047960"/>
    </source>
</evidence>
<dbReference type="SFLD" id="SFLDG01154">
    <property type="entry name" value="Main.5:_Phi-like"/>
    <property type="match status" value="1"/>
</dbReference>
<dbReference type="GO" id="GO:0004364">
    <property type="term" value="F:glutathione transferase activity"/>
    <property type="evidence" value="ECO:0007669"/>
    <property type="project" value="UniProtKB-EC"/>
</dbReference>
<dbReference type="SUPFAM" id="SSF47616">
    <property type="entry name" value="GST C-terminal domain-like"/>
    <property type="match status" value="1"/>
</dbReference>
<dbReference type="EC" id="2.5.1.18" evidence="3"/>
<dbReference type="PANTHER" id="PTHR43900:SF37">
    <property type="entry name" value="GLUTATHIONE TRANSFERASE"/>
    <property type="match status" value="1"/>
</dbReference>
<dbReference type="InterPro" id="IPR034347">
    <property type="entry name" value="GST_Phi_C"/>
</dbReference>
<dbReference type="GO" id="GO:0043295">
    <property type="term" value="F:glutathione binding"/>
    <property type="evidence" value="ECO:0007669"/>
    <property type="project" value="TreeGrafter"/>
</dbReference>
<sequence>MAVRKLYGIVGSTDTIRALSSLFEHELEFEFIPLDLKAKATHHNNDPILSLNPFGQLLVFQDDDLTLFESRTIMRFISHEYAKPGEEQVYLVPKQQGIAATWIDVEDHQFDPPASKLRQELVDKPRSGLPTDENVVAEEEAKLIEVLDVYEERLSNSKYLGGDRFTSADLTHLPNLYYLMDASVTKQLFYERPHVRAWCNTIMSRHAWIKVVEMVQKIVD</sequence>
<evidence type="ECO:0000256" key="3">
    <source>
        <dbReference type="ARBA" id="ARBA00012452"/>
    </source>
</evidence>
<dbReference type="KEGG" id="qsa:O6P43_010747"/>
<comment type="similarity">
    <text evidence="2">Belongs to the GST superfamily. Phi family.</text>
</comment>
<dbReference type="GO" id="GO:0009407">
    <property type="term" value="P:toxin catabolic process"/>
    <property type="evidence" value="ECO:0007669"/>
    <property type="project" value="UniProtKB-ARBA"/>
</dbReference>
<dbReference type="CDD" id="cd03187">
    <property type="entry name" value="GST_C_Phi"/>
    <property type="match status" value="1"/>
</dbReference>
<gene>
    <name evidence="10" type="ORF">O6P43_010747</name>
</gene>
<organism evidence="10 11">
    <name type="scientific">Quillaja saponaria</name>
    <name type="common">Soap bark tree</name>
    <dbReference type="NCBI Taxonomy" id="32244"/>
    <lineage>
        <taxon>Eukaryota</taxon>
        <taxon>Viridiplantae</taxon>
        <taxon>Streptophyta</taxon>
        <taxon>Embryophyta</taxon>
        <taxon>Tracheophyta</taxon>
        <taxon>Spermatophyta</taxon>
        <taxon>Magnoliopsida</taxon>
        <taxon>eudicotyledons</taxon>
        <taxon>Gunneridae</taxon>
        <taxon>Pentapetalae</taxon>
        <taxon>rosids</taxon>
        <taxon>fabids</taxon>
        <taxon>Fabales</taxon>
        <taxon>Quillajaceae</taxon>
        <taxon>Quillaja</taxon>
    </lineage>
</organism>
<dbReference type="GO" id="GO:0005829">
    <property type="term" value="C:cytosol"/>
    <property type="evidence" value="ECO:0007669"/>
    <property type="project" value="UniProtKB-SubCell"/>
</dbReference>
<dbReference type="PANTHER" id="PTHR43900">
    <property type="entry name" value="GLUTATHIONE S-TRANSFERASE RHO"/>
    <property type="match status" value="1"/>
</dbReference>
<dbReference type="InterPro" id="IPR004046">
    <property type="entry name" value="GST_C"/>
</dbReference>
<proteinExistence type="inferred from homology"/>
<evidence type="ECO:0000313" key="10">
    <source>
        <dbReference type="EMBL" id="KAJ7972932.1"/>
    </source>
</evidence>
<comment type="catalytic activity">
    <reaction evidence="7">
        <text>RX + glutathione = an S-substituted glutathione + a halide anion + H(+)</text>
        <dbReference type="Rhea" id="RHEA:16437"/>
        <dbReference type="ChEBI" id="CHEBI:15378"/>
        <dbReference type="ChEBI" id="CHEBI:16042"/>
        <dbReference type="ChEBI" id="CHEBI:17792"/>
        <dbReference type="ChEBI" id="CHEBI:57925"/>
        <dbReference type="ChEBI" id="CHEBI:90779"/>
        <dbReference type="EC" id="2.5.1.18"/>
    </reaction>
</comment>
<keyword evidence="11" id="KW-1185">Reference proteome</keyword>
<keyword evidence="4" id="KW-0963">Cytoplasm</keyword>
<dbReference type="Pfam" id="PF00043">
    <property type="entry name" value="GST_C"/>
    <property type="match status" value="1"/>
</dbReference>
<feature type="domain" description="GST N-terminal" evidence="8">
    <location>
        <begin position="2"/>
        <end position="85"/>
    </location>
</feature>
<reference evidence="10" key="1">
    <citation type="journal article" date="2023" name="Science">
        <title>Elucidation of the pathway for biosynthesis of saponin adjuvants from the soapbark tree.</title>
        <authorList>
            <person name="Reed J."/>
            <person name="Orme A."/>
            <person name="El-Demerdash A."/>
            <person name="Owen C."/>
            <person name="Martin L.B.B."/>
            <person name="Misra R.C."/>
            <person name="Kikuchi S."/>
            <person name="Rejzek M."/>
            <person name="Martin A.C."/>
            <person name="Harkess A."/>
            <person name="Leebens-Mack J."/>
            <person name="Louveau T."/>
            <person name="Stephenson M.J."/>
            <person name="Osbourn A."/>
        </authorList>
    </citation>
    <scope>NUCLEOTIDE SEQUENCE</scope>
    <source>
        <strain evidence="10">S10</strain>
    </source>
</reference>
<evidence type="ECO:0000256" key="4">
    <source>
        <dbReference type="ARBA" id="ARBA00022490"/>
    </source>
</evidence>
<evidence type="ECO:0000256" key="1">
    <source>
        <dbReference type="ARBA" id="ARBA00004514"/>
    </source>
</evidence>
<dbReference type="FunFam" id="1.20.1050.10:FF:000004">
    <property type="entry name" value="Glutathione S-transferase F2"/>
    <property type="match status" value="1"/>
</dbReference>
<dbReference type="PROSITE" id="PS50405">
    <property type="entry name" value="GST_CTER"/>
    <property type="match status" value="1"/>
</dbReference>
<evidence type="ECO:0000256" key="5">
    <source>
        <dbReference type="ARBA" id="ARBA00022575"/>
    </source>
</evidence>
<comment type="subcellular location">
    <subcellularLocation>
        <location evidence="1">Cytoplasm</location>
        <location evidence="1">Cytosol</location>
    </subcellularLocation>
</comment>
<protein>
    <recommendedName>
        <fullName evidence="3">glutathione transferase</fullName>
        <ecNumber evidence="3">2.5.1.18</ecNumber>
    </recommendedName>
</protein>
<dbReference type="SFLD" id="SFLDG00358">
    <property type="entry name" value="Main_(cytGST)"/>
    <property type="match status" value="1"/>
</dbReference>
<dbReference type="Gene3D" id="3.40.30.10">
    <property type="entry name" value="Glutaredoxin"/>
    <property type="match status" value="1"/>
</dbReference>
<dbReference type="InterPro" id="IPR004045">
    <property type="entry name" value="Glutathione_S-Trfase_N"/>
</dbReference>
<keyword evidence="5" id="KW-0216">Detoxification</keyword>
<dbReference type="Proteomes" id="UP001163823">
    <property type="component" value="Chromosome 4"/>
</dbReference>
<dbReference type="Pfam" id="PF02798">
    <property type="entry name" value="GST_N"/>
    <property type="match status" value="1"/>
</dbReference>